<accession>A0A0F9E1J1</accession>
<sequence length="63" mass="7129">LEGLGMKAGFLRVRLFELFAGDPRRCKSLGQVLLDVRHPGIKVWFLLANEFGGFKDLQLKVVE</sequence>
<protein>
    <submittedName>
        <fullName evidence="1">Uncharacterized protein</fullName>
    </submittedName>
</protein>
<dbReference type="AlphaFoldDB" id="A0A0F9E1J1"/>
<proteinExistence type="predicted"/>
<gene>
    <name evidence="1" type="ORF">LCGC14_2479820</name>
</gene>
<reference evidence="1" key="1">
    <citation type="journal article" date="2015" name="Nature">
        <title>Complex archaea that bridge the gap between prokaryotes and eukaryotes.</title>
        <authorList>
            <person name="Spang A."/>
            <person name="Saw J.H."/>
            <person name="Jorgensen S.L."/>
            <person name="Zaremba-Niedzwiedzka K."/>
            <person name="Martijn J."/>
            <person name="Lind A.E."/>
            <person name="van Eijk R."/>
            <person name="Schleper C."/>
            <person name="Guy L."/>
            <person name="Ettema T.J."/>
        </authorList>
    </citation>
    <scope>NUCLEOTIDE SEQUENCE</scope>
</reference>
<comment type="caution">
    <text evidence="1">The sequence shown here is derived from an EMBL/GenBank/DDBJ whole genome shotgun (WGS) entry which is preliminary data.</text>
</comment>
<organism evidence="1">
    <name type="scientific">marine sediment metagenome</name>
    <dbReference type="NCBI Taxonomy" id="412755"/>
    <lineage>
        <taxon>unclassified sequences</taxon>
        <taxon>metagenomes</taxon>
        <taxon>ecological metagenomes</taxon>
    </lineage>
</organism>
<dbReference type="EMBL" id="LAZR01039037">
    <property type="protein sequence ID" value="KKL18003.1"/>
    <property type="molecule type" value="Genomic_DNA"/>
</dbReference>
<name>A0A0F9E1J1_9ZZZZ</name>
<feature type="non-terminal residue" evidence="1">
    <location>
        <position position="1"/>
    </location>
</feature>
<evidence type="ECO:0000313" key="1">
    <source>
        <dbReference type="EMBL" id="KKL18003.1"/>
    </source>
</evidence>